<gene>
    <name evidence="1" type="ORF">GCM10023196_035950</name>
</gene>
<dbReference type="Proteomes" id="UP001501442">
    <property type="component" value="Unassembled WGS sequence"/>
</dbReference>
<sequence length="111" mass="12232">MSDAKLTSSLPKGDANGLGPIVTDLVTNPHELHVVLAIVDCKKITTDSDTGEVVPTVRIRRIEALLNDDLTKARRLMERALEKRTGKTVLPLTLEDELREAFVKPDEDATE</sequence>
<comment type="caution">
    <text evidence="1">The sequence shown here is derived from an EMBL/GenBank/DDBJ whole genome shotgun (WGS) entry which is preliminary data.</text>
</comment>
<name>A0ABP8U8Y7_9ACTN</name>
<organism evidence="1 2">
    <name type="scientific">Actinoallomurus vinaceus</name>
    <dbReference type="NCBI Taxonomy" id="1080074"/>
    <lineage>
        <taxon>Bacteria</taxon>
        <taxon>Bacillati</taxon>
        <taxon>Actinomycetota</taxon>
        <taxon>Actinomycetes</taxon>
        <taxon>Streptosporangiales</taxon>
        <taxon>Thermomonosporaceae</taxon>
        <taxon>Actinoallomurus</taxon>
    </lineage>
</organism>
<evidence type="ECO:0000313" key="2">
    <source>
        <dbReference type="Proteomes" id="UP001501442"/>
    </source>
</evidence>
<protein>
    <submittedName>
        <fullName evidence="1">Uncharacterized protein</fullName>
    </submittedName>
</protein>
<proteinExistence type="predicted"/>
<accession>A0ABP8U8Y7</accession>
<dbReference type="RefSeq" id="WP_345431980.1">
    <property type="nucleotide sequence ID" value="NZ_BAABHK010000004.1"/>
</dbReference>
<dbReference type="EMBL" id="BAABHK010000004">
    <property type="protein sequence ID" value="GAA4626688.1"/>
    <property type="molecule type" value="Genomic_DNA"/>
</dbReference>
<evidence type="ECO:0000313" key="1">
    <source>
        <dbReference type="EMBL" id="GAA4626688.1"/>
    </source>
</evidence>
<reference evidence="2" key="1">
    <citation type="journal article" date="2019" name="Int. J. Syst. Evol. Microbiol.">
        <title>The Global Catalogue of Microorganisms (GCM) 10K type strain sequencing project: providing services to taxonomists for standard genome sequencing and annotation.</title>
        <authorList>
            <consortium name="The Broad Institute Genomics Platform"/>
            <consortium name="The Broad Institute Genome Sequencing Center for Infectious Disease"/>
            <person name="Wu L."/>
            <person name="Ma J."/>
        </authorList>
    </citation>
    <scope>NUCLEOTIDE SEQUENCE [LARGE SCALE GENOMIC DNA]</scope>
    <source>
        <strain evidence="2">JCM 17939</strain>
    </source>
</reference>
<keyword evidence="2" id="KW-1185">Reference proteome</keyword>